<name>A0A371AUK0_9FIRM</name>
<keyword evidence="1" id="KW-0175">Coiled coil</keyword>
<dbReference type="Proteomes" id="UP000255036">
    <property type="component" value="Unassembled WGS sequence"/>
</dbReference>
<proteinExistence type="predicted"/>
<reference evidence="2 3" key="1">
    <citation type="submission" date="2018-07" db="EMBL/GenBank/DDBJ databases">
        <title>Anaerosacharophilus polymeroproducens gen. nov. sp. nov., an anaerobic bacterium isolated from salt field.</title>
        <authorList>
            <person name="Kim W."/>
            <person name="Yang S.-H."/>
            <person name="Oh J."/>
            <person name="Lee J.-H."/>
            <person name="Kwon K.K."/>
        </authorList>
    </citation>
    <scope>NUCLEOTIDE SEQUENCE [LARGE SCALE GENOMIC DNA]</scope>
    <source>
        <strain evidence="2 3">MCWD5</strain>
    </source>
</reference>
<dbReference type="RefSeq" id="WP_115482182.1">
    <property type="nucleotide sequence ID" value="NZ_QRCT01000032.1"/>
</dbReference>
<sequence>MKKETKRDKFIRLAEARTNKIIGMIRLLGNCANTRIYEYNKEDVRKIFAAIEEELKAAKAKYDIADTEEKKFSLK</sequence>
<evidence type="ECO:0000256" key="1">
    <source>
        <dbReference type="SAM" id="Coils"/>
    </source>
</evidence>
<evidence type="ECO:0000313" key="3">
    <source>
        <dbReference type="Proteomes" id="UP000255036"/>
    </source>
</evidence>
<protein>
    <submittedName>
        <fullName evidence="2">Uncharacterized protein</fullName>
    </submittedName>
</protein>
<dbReference type="EMBL" id="QRCT01000032">
    <property type="protein sequence ID" value="RDU23238.1"/>
    <property type="molecule type" value="Genomic_DNA"/>
</dbReference>
<evidence type="ECO:0000313" key="2">
    <source>
        <dbReference type="EMBL" id="RDU23238.1"/>
    </source>
</evidence>
<feature type="coiled-coil region" evidence="1">
    <location>
        <begin position="41"/>
        <end position="68"/>
    </location>
</feature>
<comment type="caution">
    <text evidence="2">The sequence shown here is derived from an EMBL/GenBank/DDBJ whole genome shotgun (WGS) entry which is preliminary data.</text>
</comment>
<gene>
    <name evidence="2" type="ORF">DWV06_10700</name>
</gene>
<accession>A0A371AUK0</accession>
<organism evidence="2 3">
    <name type="scientific">Anaerosacchariphilus polymeriproducens</name>
    <dbReference type="NCBI Taxonomy" id="1812858"/>
    <lineage>
        <taxon>Bacteria</taxon>
        <taxon>Bacillati</taxon>
        <taxon>Bacillota</taxon>
        <taxon>Clostridia</taxon>
        <taxon>Lachnospirales</taxon>
        <taxon>Lachnospiraceae</taxon>
        <taxon>Anaerosacchariphilus</taxon>
    </lineage>
</organism>
<dbReference type="OrthoDB" id="2291120at2"/>
<keyword evidence="3" id="KW-1185">Reference proteome</keyword>
<dbReference type="AlphaFoldDB" id="A0A371AUK0"/>